<feature type="binding site" evidence="5">
    <location>
        <position position="313"/>
    </location>
    <ligand>
        <name>S-adenosyl-L-methionine</name>
        <dbReference type="ChEBI" id="CHEBI:59789"/>
    </ligand>
</feature>
<dbReference type="RefSeq" id="XP_017674183.1">
    <property type="nucleotide sequence ID" value="XM_017818694.1"/>
</dbReference>
<keyword evidence="8" id="KW-0830">Ubiquinone</keyword>
<dbReference type="SUPFAM" id="SSF53335">
    <property type="entry name" value="S-adenosyl-L-methionine-dependent methyltransferases"/>
    <property type="match status" value="1"/>
</dbReference>
<feature type="binding site" evidence="5">
    <location>
        <position position="317"/>
    </location>
    <ligand>
        <name>Mg(2+)</name>
        <dbReference type="ChEBI" id="CHEBI:18420"/>
    </ligand>
</feature>
<dbReference type="CDD" id="cd02440">
    <property type="entry name" value="AdoMet_MTases"/>
    <property type="match status" value="1"/>
</dbReference>
<dbReference type="EC" id="2.1.1.-" evidence="5"/>
<dbReference type="CTD" id="51805"/>
<sequence>MLKPKFGGKGSPCLSALNCSPEPQSRALGCSAREGSGEGILVFLGHSLALSAKGDTAASETGSSKPAWMVPKRKNSGACLEPSHAGSPGVLLIPQRSTAGCWESLACRASPLLERRSRVVCALPCKSDGHADLSFQTGLRGILQDYNWKIQLKSSSTLPVSLTEMKSSMLTAKRPLSTSHSSVDSKEIKKFQLLAHKWWDEEGEYSALHSMNDIRVPFIRDTLLSMSCNYHLGNPLSGVKILDVGCGGGLLSEPLARLGASVTGIDPLEDNIRTADRHKSFDPVLAKRIQYKSSSLEEIVEESMETFDVIVASEVVEHVADLETFIKCCSQVLKPEGSLFITTINKTQLSYVLGIVVAEKIMGIVPEGTHEWEKFVPPEELEHLLESNGFSVKTVNGMLYNPLWGSWSWMESTSLNYAVHAVKSGAQGQSGPTDAPSEMDIQQRSATAGTAGTASDISV</sequence>
<comment type="catalytic activity">
    <reaction evidence="5">
        <text>a 3-demethylubiquinone + S-adenosyl-L-methionine = a ubiquinone + S-adenosyl-L-homocysteine</text>
        <dbReference type="Rhea" id="RHEA:81215"/>
        <dbReference type="Rhea" id="RHEA-COMP:9565"/>
        <dbReference type="Rhea" id="RHEA-COMP:19654"/>
        <dbReference type="ChEBI" id="CHEBI:16389"/>
        <dbReference type="ChEBI" id="CHEBI:57856"/>
        <dbReference type="ChEBI" id="CHEBI:59789"/>
        <dbReference type="ChEBI" id="CHEBI:231825"/>
    </reaction>
</comment>
<keyword evidence="5" id="KW-0460">Magnesium</keyword>
<keyword evidence="7" id="KW-1185">Reference proteome</keyword>
<gene>
    <name evidence="5 8" type="primary">COQ3</name>
</gene>
<comment type="catalytic activity">
    <reaction evidence="5">
        <text>a 3,4-dihydroxy-5-(all-trans-polyprenyl)benzoate + S-adenosyl-L-methionine = a 4-hydroxy-3-methoxy-5-(all-trans-polyprenyl)benzoate + S-adenosyl-L-homocysteine + H(+)</text>
        <dbReference type="Rhea" id="RHEA:44452"/>
        <dbReference type="Rhea" id="RHEA-COMP:10930"/>
        <dbReference type="Rhea" id="RHEA-COMP:10931"/>
        <dbReference type="ChEBI" id="CHEBI:15378"/>
        <dbReference type="ChEBI" id="CHEBI:57856"/>
        <dbReference type="ChEBI" id="CHEBI:59789"/>
        <dbReference type="ChEBI" id="CHEBI:64694"/>
        <dbReference type="ChEBI" id="CHEBI:84443"/>
        <dbReference type="EC" id="2.1.1.114"/>
    </reaction>
</comment>
<evidence type="ECO:0000256" key="1">
    <source>
        <dbReference type="ARBA" id="ARBA00022603"/>
    </source>
</evidence>
<comment type="catalytic activity">
    <reaction evidence="5">
        <text>a 3-demethylubiquinol + S-adenosyl-L-methionine = a ubiquinol + S-adenosyl-L-homocysteine + H(+)</text>
        <dbReference type="Rhea" id="RHEA:44380"/>
        <dbReference type="Rhea" id="RHEA-COMP:9566"/>
        <dbReference type="Rhea" id="RHEA-COMP:10914"/>
        <dbReference type="ChEBI" id="CHEBI:15378"/>
        <dbReference type="ChEBI" id="CHEBI:17976"/>
        <dbReference type="ChEBI" id="CHEBI:57856"/>
        <dbReference type="ChEBI" id="CHEBI:59789"/>
        <dbReference type="ChEBI" id="CHEBI:84422"/>
        <dbReference type="EC" id="2.1.1.64"/>
    </reaction>
</comment>
<evidence type="ECO:0000256" key="6">
    <source>
        <dbReference type="SAM" id="MobiDB-lite"/>
    </source>
</evidence>
<evidence type="ECO:0000256" key="5">
    <source>
        <dbReference type="HAMAP-Rule" id="MF_03190"/>
    </source>
</evidence>
<accession>A0A6J0HHY2</accession>
<feature type="compositionally biased region" description="Low complexity" evidence="6">
    <location>
        <begin position="446"/>
        <end position="459"/>
    </location>
</feature>
<dbReference type="InterPro" id="IPR010233">
    <property type="entry name" value="UbiG_MeTrfase"/>
</dbReference>
<reference evidence="8" key="1">
    <citation type="submission" date="2025-08" db="UniProtKB">
        <authorList>
            <consortium name="RefSeq"/>
        </authorList>
    </citation>
    <scope>IDENTIFICATION</scope>
</reference>
<feature type="binding site" evidence="5">
    <location>
        <position position="215"/>
    </location>
    <ligand>
        <name>S-adenosyl-L-methionine</name>
        <dbReference type="ChEBI" id="CHEBI:59789"/>
    </ligand>
</feature>
<dbReference type="GO" id="GO:0031314">
    <property type="term" value="C:extrinsic component of mitochondrial inner membrane"/>
    <property type="evidence" value="ECO:0007669"/>
    <property type="project" value="UniProtKB-UniRule"/>
</dbReference>
<dbReference type="PANTHER" id="PTHR43464">
    <property type="entry name" value="METHYLTRANSFERASE"/>
    <property type="match status" value="1"/>
</dbReference>
<keyword evidence="5" id="KW-0999">Mitochondrion inner membrane</keyword>
<dbReference type="GO" id="GO:0046872">
    <property type="term" value="F:metal ion binding"/>
    <property type="evidence" value="ECO:0007669"/>
    <property type="project" value="UniProtKB-KW"/>
</dbReference>
<evidence type="ECO:0000313" key="8">
    <source>
        <dbReference type="RefSeq" id="XP_017674183.1"/>
    </source>
</evidence>
<name>A0A6J0HHY2_9PASS</name>
<dbReference type="NCBIfam" id="TIGR01983">
    <property type="entry name" value="UbiG"/>
    <property type="match status" value="1"/>
</dbReference>
<comment type="subunit">
    <text evidence="5">Component of a multi-subunit COQ enzyme complex, composed of at least COQ3, COQ4, COQ5, COQ6, COQ7 and COQ9.</text>
</comment>
<comment type="cofactor">
    <cofactor evidence="5">
        <name>Mg(2+)</name>
        <dbReference type="ChEBI" id="CHEBI:18420"/>
    </cofactor>
</comment>
<feature type="binding site" evidence="5">
    <location>
        <position position="314"/>
    </location>
    <ligand>
        <name>Mg(2+)</name>
        <dbReference type="ChEBI" id="CHEBI:18420"/>
    </ligand>
</feature>
<dbReference type="EC" id="2.1.1.64" evidence="5"/>
<evidence type="ECO:0000256" key="3">
    <source>
        <dbReference type="ARBA" id="ARBA00022688"/>
    </source>
</evidence>
<dbReference type="GeneID" id="108499156"/>
<proteinExistence type="inferred from homology"/>
<feature type="binding site" evidence="5">
    <location>
        <position position="266"/>
    </location>
    <ligand>
        <name>S-adenosyl-L-methionine</name>
        <dbReference type="ChEBI" id="CHEBI:59789"/>
    </ligand>
</feature>
<dbReference type="GO" id="GO:0061542">
    <property type="term" value="F:3-demethylubiquinol 3-O-methyltransferase activity"/>
    <property type="evidence" value="ECO:0007669"/>
    <property type="project" value="UniProtKB-UniRule"/>
</dbReference>
<feature type="region of interest" description="Disordered" evidence="6">
    <location>
        <begin position="426"/>
        <end position="459"/>
    </location>
</feature>
<dbReference type="PANTHER" id="PTHR43464:SF19">
    <property type="entry name" value="UBIQUINONE BIOSYNTHESIS O-METHYLTRANSFERASE, MITOCHONDRIAL"/>
    <property type="match status" value="1"/>
</dbReference>
<dbReference type="Gene3D" id="3.40.50.150">
    <property type="entry name" value="Vaccinia Virus protein VP39"/>
    <property type="match status" value="1"/>
</dbReference>
<keyword evidence="5" id="KW-0496">Mitochondrion</keyword>
<dbReference type="HAMAP" id="MF_00472">
    <property type="entry name" value="UbiG"/>
    <property type="match status" value="1"/>
</dbReference>
<feature type="binding site" evidence="5">
    <location>
        <position position="318"/>
    </location>
    <ligand>
        <name>Mg(2+)</name>
        <dbReference type="ChEBI" id="CHEBI:18420"/>
    </ligand>
</feature>
<comment type="subcellular location">
    <subcellularLocation>
        <location evidence="5">Mitochondrion inner membrane</location>
        <topology evidence="5">Peripheral membrane protein</topology>
        <orientation evidence="5">Matrix side</orientation>
    </subcellularLocation>
</comment>
<evidence type="ECO:0000256" key="2">
    <source>
        <dbReference type="ARBA" id="ARBA00022679"/>
    </source>
</evidence>
<dbReference type="AlphaFoldDB" id="A0A6J0HHY2"/>
<keyword evidence="4 5" id="KW-0949">S-adenosyl-L-methionine</keyword>
<dbReference type="InterPro" id="IPR029063">
    <property type="entry name" value="SAM-dependent_MTases_sf"/>
</dbReference>
<keyword evidence="1 5" id="KW-0489">Methyltransferase</keyword>
<keyword evidence="5" id="KW-0472">Membrane</keyword>
<protein>
    <recommendedName>
        <fullName evidence="5">Ubiquinone biosynthesis O-methyltransferase, mitochondrial</fullName>
    </recommendedName>
    <alternativeName>
        <fullName evidence="5">3-demethylubiquinol 3-O-methyltransferase</fullName>
        <ecNumber evidence="5">2.1.1.64</ecNumber>
    </alternativeName>
    <alternativeName>
        <fullName evidence="5">3-demethylubiquinone 3-O-methyltransferase</fullName>
        <ecNumber evidence="5">2.1.1.-</ecNumber>
    </alternativeName>
    <alternativeName>
        <fullName evidence="5">Polyprenyldihydroxybenzoate methyltransferase</fullName>
        <ecNumber evidence="5">2.1.1.114</ecNumber>
    </alternativeName>
</protein>
<comment type="pathway">
    <text evidence="5">Cofactor biosynthesis; ubiquinone biosynthesis.</text>
</comment>
<keyword evidence="2 5" id="KW-0808">Transferase</keyword>
<dbReference type="OrthoDB" id="3265906at2759"/>
<evidence type="ECO:0000313" key="7">
    <source>
        <dbReference type="Proteomes" id="UP000504624"/>
    </source>
</evidence>
<dbReference type="Proteomes" id="UP000504624">
    <property type="component" value="Unplaced"/>
</dbReference>
<dbReference type="EC" id="2.1.1.114" evidence="5"/>
<dbReference type="UniPathway" id="UPA00232"/>
<organism evidence="7 8">
    <name type="scientific">Lepidothrix coronata</name>
    <name type="common">blue-crowned manakin</name>
    <dbReference type="NCBI Taxonomy" id="321398"/>
    <lineage>
        <taxon>Eukaryota</taxon>
        <taxon>Metazoa</taxon>
        <taxon>Chordata</taxon>
        <taxon>Craniata</taxon>
        <taxon>Vertebrata</taxon>
        <taxon>Euteleostomi</taxon>
        <taxon>Archelosauria</taxon>
        <taxon>Archosauria</taxon>
        <taxon>Dinosauria</taxon>
        <taxon>Saurischia</taxon>
        <taxon>Theropoda</taxon>
        <taxon>Coelurosauria</taxon>
        <taxon>Aves</taxon>
        <taxon>Neognathae</taxon>
        <taxon>Neoaves</taxon>
        <taxon>Telluraves</taxon>
        <taxon>Australaves</taxon>
        <taxon>Passeriformes</taxon>
        <taxon>Pipridae</taxon>
        <taxon>Lepidothrix</taxon>
    </lineage>
</organism>
<dbReference type="GO" id="GO:0032259">
    <property type="term" value="P:methylation"/>
    <property type="evidence" value="ECO:0007669"/>
    <property type="project" value="UniProtKB-KW"/>
</dbReference>
<comment type="function">
    <text evidence="5">O-methyltransferase required for two non-consecutive steps during ubiquinone biosynthesis. Catalyzes the 2 O-methylation of 3,4-dihydroxy-5-(all-trans-polyprenyl)benzoic acid into 4-hydroxy-3-methoxy-5-(all-trans-polyprenyl)benzoic acid. Also catalyzes the last step of ubiquinone biosynthesis by mediating methylation of 3-demethylubiquinone into ubiquinone. Also able to mediate the methylation of 3-demethylubiquinol into ubiquinol.</text>
</comment>
<keyword evidence="5" id="KW-0479">Metal-binding</keyword>
<evidence type="ECO:0000256" key="4">
    <source>
        <dbReference type="ARBA" id="ARBA00022691"/>
    </source>
</evidence>
<feature type="binding site" evidence="5">
    <location>
        <position position="245"/>
    </location>
    <ligand>
        <name>S-adenosyl-L-methionine</name>
        <dbReference type="ChEBI" id="CHEBI:59789"/>
    </ligand>
</feature>
<keyword evidence="3 5" id="KW-0831">Ubiquinone biosynthesis</keyword>
<dbReference type="Pfam" id="PF13489">
    <property type="entry name" value="Methyltransf_23"/>
    <property type="match status" value="1"/>
</dbReference>
<comment type="similarity">
    <text evidence="5">Belongs to the class I-like SAM-binding methyltransferase superfamily. UbiG/COQ3 family.</text>
</comment>
<dbReference type="GO" id="GO:0010420">
    <property type="term" value="F:polyprenyldihydroxybenzoate methyltransferase activity"/>
    <property type="evidence" value="ECO:0007669"/>
    <property type="project" value="UniProtKB-UniRule"/>
</dbReference>